<evidence type="ECO:0000313" key="1">
    <source>
        <dbReference type="EMBL" id="ROR93080.1"/>
    </source>
</evidence>
<evidence type="ECO:0000313" key="2">
    <source>
        <dbReference type="EMBL" id="ROR95466.1"/>
    </source>
</evidence>
<comment type="caution">
    <text evidence="2">The sequence shown here is derived from an EMBL/GenBank/DDBJ whole genome shotgun (WGS) entry which is preliminary data.</text>
</comment>
<accession>A0A3N2D6Q8</accession>
<protein>
    <submittedName>
        <fullName evidence="2">Uncharacterized protein</fullName>
    </submittedName>
</protein>
<reference evidence="2 3" key="1">
    <citation type="submission" date="2018-11" db="EMBL/GenBank/DDBJ databases">
        <title>Sequencing the genomes of 1000 actinobacteria strains.</title>
        <authorList>
            <person name="Klenk H.-P."/>
        </authorList>
    </citation>
    <scope>NUCLEOTIDE SEQUENCE [LARGE SCALE GENOMIC DNA]</scope>
    <source>
        <strain evidence="2 3">DSM 13521</strain>
    </source>
</reference>
<dbReference type="RefSeq" id="WP_123737790.1">
    <property type="nucleotide sequence ID" value="NZ_RKHQ01000001.1"/>
</dbReference>
<sequence>MATEYQRKLWDQFYEAGRNHRVMQALERELDAPLPPPPPLRSEFVPEDAWPSLPASPKLFIKKATANGWAVRVLDSVGPRLGGLGLRNVLEPECHTLGVSARRGPVAMCAWWRETDSVNKDGSYKWVADSAIGFQPTLKVISHTDATKYLQA</sequence>
<dbReference type="EMBL" id="RKHQ01000002">
    <property type="protein sequence ID" value="ROR93080.1"/>
    <property type="molecule type" value="Genomic_DNA"/>
</dbReference>
<evidence type="ECO:0000313" key="3">
    <source>
        <dbReference type="Proteomes" id="UP000275356"/>
    </source>
</evidence>
<organism evidence="2 3">
    <name type="scientific">Salana multivorans</name>
    <dbReference type="NCBI Taxonomy" id="120377"/>
    <lineage>
        <taxon>Bacteria</taxon>
        <taxon>Bacillati</taxon>
        <taxon>Actinomycetota</taxon>
        <taxon>Actinomycetes</taxon>
        <taxon>Micrococcales</taxon>
        <taxon>Beutenbergiaceae</taxon>
        <taxon>Salana</taxon>
    </lineage>
</organism>
<gene>
    <name evidence="2" type="ORF">EDD28_0019</name>
    <name evidence="1" type="ORF">EDD28_2485</name>
</gene>
<dbReference type="EMBL" id="RKHQ01000001">
    <property type="protein sequence ID" value="ROR95466.1"/>
    <property type="molecule type" value="Genomic_DNA"/>
</dbReference>
<name>A0A3N2D6Q8_9MICO</name>
<dbReference type="Proteomes" id="UP000275356">
    <property type="component" value="Unassembled WGS sequence"/>
</dbReference>
<proteinExistence type="predicted"/>
<dbReference type="AlphaFoldDB" id="A0A3N2D6Q8"/>
<keyword evidence="3" id="KW-1185">Reference proteome</keyword>